<dbReference type="InterPro" id="IPR037066">
    <property type="entry name" value="Plug_dom_sf"/>
</dbReference>
<dbReference type="Pfam" id="PF07715">
    <property type="entry name" value="Plug"/>
    <property type="match status" value="1"/>
</dbReference>
<sequence>MKHKILLSTAILFSVVTFAQEVKKDTINSLHEVEVTSKSKYKREKSTTVSKMPLKDMENSQVVTSITAGMLKDQVNISFDDALNNATGVTKLWESTGRGTDGGGYYGTRGFSVQPGLKNGLPNVGNGTPDPANVETIEVIKGPSGALYGGALTSHGGLININTKQPFDRTKTEVAYTFGSFNTHRATVDHNQVLTSDNKTAFRINAAYTNRESFQDYGFSKSFFVAPSLLWTINDKLSFVVNAEIMNSKGTNPTMLFVDRDSPVRANTVAKTGYDHNRSYTSNDLTLENPYYNLQTTMNYKFNNQWSSKTSFSNYTSYSKGYYTYLYEGTSLIEQTLSPTFGNDFTVDGAIYARSVSKQNARNRGLDVQQNFLGDFKINDNLSNKLLVGGDYYHEKIITNNSSYGNQGFIHVGGTNNVQFQALLPYLHAAYGSPMKLNAQGDDSGDLTENGADQVITAQPETNATLDNYSVYISDVFNISDRLFINAAIRFDAYESKYNTVGGDNFNKNFSNWSPKFGLVFQPVKERVSLFANYQNGFGRPQQVADYNGGVATYYFAKPEQSIQYEGGVKVDFFDGKLSGTLSYFDITVNDKTIFVGNYTDGFITQDGKQHNTGLEAQFLFVPLKGWNITAGYSYIESKLTEGNADFVGLRPEDAGPRNIANLWTSYKFTDHFVQGLGFGFGANYGSEYATLSRNIAGKFYLPEYLVLGATAFYDAKHFRLAVKVDNLTNEEYYKGWSTINPQNPRSVLGSVSFNF</sequence>
<keyword evidence="18" id="KW-1185">Reference proteome</keyword>
<evidence type="ECO:0000313" key="17">
    <source>
        <dbReference type="EMBL" id="MFB9109511.1"/>
    </source>
</evidence>
<name>A0ABV5HDI3_9FLAO</name>
<protein>
    <submittedName>
        <fullName evidence="17">TonB-dependent siderophore receptor</fullName>
    </submittedName>
</protein>
<keyword evidence="5 12" id="KW-0812">Transmembrane</keyword>
<keyword evidence="17" id="KW-0675">Receptor</keyword>
<comment type="caution">
    <text evidence="17">The sequence shown here is derived from an EMBL/GenBank/DDBJ whole genome shotgun (WGS) entry which is preliminary data.</text>
</comment>
<dbReference type="CDD" id="cd01347">
    <property type="entry name" value="ligand_gated_channel"/>
    <property type="match status" value="1"/>
</dbReference>
<keyword evidence="4" id="KW-0410">Iron transport</keyword>
<gene>
    <name evidence="17" type="ORF">ACFFVK_13070</name>
</gene>
<evidence type="ECO:0000313" key="18">
    <source>
        <dbReference type="Proteomes" id="UP001589562"/>
    </source>
</evidence>
<evidence type="ECO:0000256" key="13">
    <source>
        <dbReference type="RuleBase" id="RU003357"/>
    </source>
</evidence>
<evidence type="ECO:0000256" key="5">
    <source>
        <dbReference type="ARBA" id="ARBA00022692"/>
    </source>
</evidence>
<dbReference type="InterPro" id="IPR000531">
    <property type="entry name" value="Beta-barrel_TonB"/>
</dbReference>
<keyword evidence="11 12" id="KW-0998">Cell outer membrane</keyword>
<evidence type="ECO:0000256" key="10">
    <source>
        <dbReference type="ARBA" id="ARBA00023136"/>
    </source>
</evidence>
<dbReference type="Gene3D" id="2.170.130.10">
    <property type="entry name" value="TonB-dependent receptor, plug domain"/>
    <property type="match status" value="1"/>
</dbReference>
<evidence type="ECO:0000256" key="1">
    <source>
        <dbReference type="ARBA" id="ARBA00004571"/>
    </source>
</evidence>
<dbReference type="SUPFAM" id="SSF56935">
    <property type="entry name" value="Porins"/>
    <property type="match status" value="1"/>
</dbReference>
<comment type="similarity">
    <text evidence="12 13">Belongs to the TonB-dependent receptor family.</text>
</comment>
<dbReference type="InterPro" id="IPR012910">
    <property type="entry name" value="Plug_dom"/>
</dbReference>
<evidence type="ECO:0000256" key="8">
    <source>
        <dbReference type="ARBA" id="ARBA00023065"/>
    </source>
</evidence>
<keyword evidence="8" id="KW-0406">Ion transport</keyword>
<evidence type="ECO:0000256" key="4">
    <source>
        <dbReference type="ARBA" id="ARBA00022496"/>
    </source>
</evidence>
<reference evidence="17 18" key="1">
    <citation type="submission" date="2024-09" db="EMBL/GenBank/DDBJ databases">
        <authorList>
            <person name="Sun Q."/>
            <person name="Mori K."/>
        </authorList>
    </citation>
    <scope>NUCLEOTIDE SEQUENCE [LARGE SCALE GENOMIC DNA]</scope>
    <source>
        <strain evidence="17 18">CECT 8365</strain>
    </source>
</reference>
<evidence type="ECO:0000256" key="9">
    <source>
        <dbReference type="ARBA" id="ARBA00023077"/>
    </source>
</evidence>
<feature type="domain" description="TonB-dependent receptor plug" evidence="16">
    <location>
        <begin position="57"/>
        <end position="150"/>
    </location>
</feature>
<feature type="domain" description="TonB-dependent receptor-like beta-barrel" evidence="15">
    <location>
        <begin position="262"/>
        <end position="728"/>
    </location>
</feature>
<keyword evidence="6 14" id="KW-0732">Signal</keyword>
<dbReference type="Gene3D" id="2.40.170.20">
    <property type="entry name" value="TonB-dependent receptor, beta-barrel domain"/>
    <property type="match status" value="1"/>
</dbReference>
<dbReference type="PANTHER" id="PTHR32552">
    <property type="entry name" value="FERRICHROME IRON RECEPTOR-RELATED"/>
    <property type="match status" value="1"/>
</dbReference>
<feature type="signal peptide" evidence="14">
    <location>
        <begin position="1"/>
        <end position="19"/>
    </location>
</feature>
<dbReference type="EMBL" id="JBHMFE010000015">
    <property type="protein sequence ID" value="MFB9109511.1"/>
    <property type="molecule type" value="Genomic_DNA"/>
</dbReference>
<dbReference type="Proteomes" id="UP001589562">
    <property type="component" value="Unassembled WGS sequence"/>
</dbReference>
<dbReference type="InterPro" id="IPR039426">
    <property type="entry name" value="TonB-dep_rcpt-like"/>
</dbReference>
<dbReference type="PANTHER" id="PTHR32552:SF68">
    <property type="entry name" value="FERRICHROME OUTER MEMBRANE TRANSPORTER_PHAGE RECEPTOR"/>
    <property type="match status" value="1"/>
</dbReference>
<evidence type="ECO:0000256" key="6">
    <source>
        <dbReference type="ARBA" id="ARBA00022729"/>
    </source>
</evidence>
<organism evidence="17 18">
    <name type="scientific">Flavobacterium gyeonganense</name>
    <dbReference type="NCBI Taxonomy" id="1310418"/>
    <lineage>
        <taxon>Bacteria</taxon>
        <taxon>Pseudomonadati</taxon>
        <taxon>Bacteroidota</taxon>
        <taxon>Flavobacteriia</taxon>
        <taxon>Flavobacteriales</taxon>
        <taxon>Flavobacteriaceae</taxon>
        <taxon>Flavobacterium</taxon>
    </lineage>
</organism>
<dbReference type="Pfam" id="PF00593">
    <property type="entry name" value="TonB_dep_Rec_b-barrel"/>
    <property type="match status" value="1"/>
</dbReference>
<evidence type="ECO:0000256" key="14">
    <source>
        <dbReference type="SAM" id="SignalP"/>
    </source>
</evidence>
<accession>A0ABV5HDI3</accession>
<dbReference type="InterPro" id="IPR036942">
    <property type="entry name" value="Beta-barrel_TonB_sf"/>
</dbReference>
<evidence type="ECO:0000256" key="11">
    <source>
        <dbReference type="ARBA" id="ARBA00023237"/>
    </source>
</evidence>
<evidence type="ECO:0000256" key="3">
    <source>
        <dbReference type="ARBA" id="ARBA00022452"/>
    </source>
</evidence>
<feature type="chain" id="PRO_5045494366" evidence="14">
    <location>
        <begin position="20"/>
        <end position="756"/>
    </location>
</feature>
<keyword evidence="2 12" id="KW-0813">Transport</keyword>
<dbReference type="RefSeq" id="WP_278010115.1">
    <property type="nucleotide sequence ID" value="NZ_CP121112.1"/>
</dbReference>
<comment type="subcellular location">
    <subcellularLocation>
        <location evidence="1 12">Cell outer membrane</location>
        <topology evidence="1 12">Multi-pass membrane protein</topology>
    </subcellularLocation>
</comment>
<keyword evidence="7" id="KW-0408">Iron</keyword>
<evidence type="ECO:0000256" key="7">
    <source>
        <dbReference type="ARBA" id="ARBA00023004"/>
    </source>
</evidence>
<evidence type="ECO:0000256" key="12">
    <source>
        <dbReference type="PROSITE-ProRule" id="PRU01360"/>
    </source>
</evidence>
<proteinExistence type="inferred from homology"/>
<evidence type="ECO:0000256" key="2">
    <source>
        <dbReference type="ARBA" id="ARBA00022448"/>
    </source>
</evidence>
<keyword evidence="10 12" id="KW-0472">Membrane</keyword>
<keyword evidence="3 12" id="KW-1134">Transmembrane beta strand</keyword>
<dbReference type="PROSITE" id="PS52016">
    <property type="entry name" value="TONB_DEPENDENT_REC_3"/>
    <property type="match status" value="1"/>
</dbReference>
<evidence type="ECO:0000259" key="15">
    <source>
        <dbReference type="Pfam" id="PF00593"/>
    </source>
</evidence>
<keyword evidence="9 13" id="KW-0798">TonB box</keyword>
<evidence type="ECO:0000259" key="16">
    <source>
        <dbReference type="Pfam" id="PF07715"/>
    </source>
</evidence>